<evidence type="ECO:0000256" key="6">
    <source>
        <dbReference type="ARBA" id="ARBA00022833"/>
    </source>
</evidence>
<evidence type="ECO:0000313" key="11">
    <source>
        <dbReference type="EMBL" id="CAL5223278.1"/>
    </source>
</evidence>
<dbReference type="InterPro" id="IPR016193">
    <property type="entry name" value="Cytidine_deaminase-like"/>
</dbReference>
<gene>
    <name evidence="11" type="primary">g5766</name>
    <name evidence="11" type="ORF">VP750_LOCUS4937</name>
</gene>
<dbReference type="SUPFAM" id="SSF53927">
    <property type="entry name" value="Cytidine deaminase-like"/>
    <property type="match status" value="1"/>
</dbReference>
<reference evidence="11 12" key="1">
    <citation type="submission" date="2024-06" db="EMBL/GenBank/DDBJ databases">
        <authorList>
            <person name="Kraege A."/>
            <person name="Thomma B."/>
        </authorList>
    </citation>
    <scope>NUCLEOTIDE SEQUENCE [LARGE SCALE GENOMIC DNA]</scope>
</reference>
<dbReference type="PANTHER" id="PTHR11086">
    <property type="entry name" value="DEOXYCYTIDYLATE DEAMINASE-RELATED"/>
    <property type="match status" value="1"/>
</dbReference>
<keyword evidence="3" id="KW-0479">Metal-binding</keyword>
<dbReference type="EMBL" id="CAXHTA020000008">
    <property type="protein sequence ID" value="CAL5223278.1"/>
    <property type="molecule type" value="Genomic_DNA"/>
</dbReference>
<accession>A0ABP1FTP6</accession>
<dbReference type="CDD" id="cd01286">
    <property type="entry name" value="deoxycytidylate_deaminase"/>
    <property type="match status" value="1"/>
</dbReference>
<protein>
    <recommendedName>
        <fullName evidence="8">dCMP deaminase</fullName>
        <ecNumber evidence="7">3.5.4.12</ecNumber>
    </recommendedName>
    <alternativeName>
        <fullName evidence="8">dCMP deaminase</fullName>
    </alternativeName>
</protein>
<organism evidence="11 12">
    <name type="scientific">Coccomyxa viridis</name>
    <dbReference type="NCBI Taxonomy" id="1274662"/>
    <lineage>
        <taxon>Eukaryota</taxon>
        <taxon>Viridiplantae</taxon>
        <taxon>Chlorophyta</taxon>
        <taxon>core chlorophytes</taxon>
        <taxon>Trebouxiophyceae</taxon>
        <taxon>Trebouxiophyceae incertae sedis</taxon>
        <taxon>Coccomyxaceae</taxon>
        <taxon>Coccomyxa</taxon>
    </lineage>
</organism>
<keyword evidence="12" id="KW-1185">Reference proteome</keyword>
<proteinExistence type="inferred from homology"/>
<dbReference type="Gene3D" id="3.40.140.10">
    <property type="entry name" value="Cytidine Deaminase, domain 2"/>
    <property type="match status" value="1"/>
</dbReference>
<evidence type="ECO:0000256" key="4">
    <source>
        <dbReference type="ARBA" id="ARBA00022727"/>
    </source>
</evidence>
<comment type="cofactor">
    <cofactor evidence="1">
        <name>Zn(2+)</name>
        <dbReference type="ChEBI" id="CHEBI:29105"/>
    </cofactor>
</comment>
<keyword evidence="9" id="KW-0812">Transmembrane</keyword>
<dbReference type="InterPro" id="IPR015517">
    <property type="entry name" value="dCMP_deaminase-rel"/>
</dbReference>
<dbReference type="PANTHER" id="PTHR11086:SF18">
    <property type="entry name" value="DEOXYCYTIDYLATE DEAMINASE"/>
    <property type="match status" value="1"/>
</dbReference>
<keyword evidence="4" id="KW-0545">Nucleotide biosynthesis</keyword>
<name>A0ABP1FTP6_9CHLO</name>
<evidence type="ECO:0000256" key="2">
    <source>
        <dbReference type="ARBA" id="ARBA00006576"/>
    </source>
</evidence>
<dbReference type="InterPro" id="IPR002125">
    <property type="entry name" value="CMP_dCMP_dom"/>
</dbReference>
<evidence type="ECO:0000256" key="8">
    <source>
        <dbReference type="ARBA" id="ARBA00041763"/>
    </source>
</evidence>
<evidence type="ECO:0000256" key="7">
    <source>
        <dbReference type="ARBA" id="ARBA00038938"/>
    </source>
</evidence>
<sequence>MLDASNAGIPIHHVSILSIAAAVTGACVGYYAGRWSLRSTAAADRAAQRIHSGQLNECKLEQTEGNTATSQKTDPYNPLPREGFLSWDDYFMAVAFLSAQRSKDPNKQVGACIVSQDKIILGIGYNGFPRGCPDSELPWAKLSRSGDPLDTKYPYVCHAELNAILNKNTASLHGAKMYVTMFPCNECSKLLIQAGIREIVYYEDKAAPVRDTSPNEAAPGNIRNEDAYAASKRLLKMTGVKLRQHKLDRPIVFSLGT</sequence>
<comment type="similarity">
    <text evidence="2">Belongs to the cytidine and deoxycytidylate deaminase family.</text>
</comment>
<feature type="transmembrane region" description="Helical" evidence="9">
    <location>
        <begin position="12"/>
        <end position="32"/>
    </location>
</feature>
<evidence type="ECO:0000256" key="9">
    <source>
        <dbReference type="SAM" id="Phobius"/>
    </source>
</evidence>
<keyword evidence="5" id="KW-0378">Hydrolase</keyword>
<dbReference type="PROSITE" id="PS51747">
    <property type="entry name" value="CYT_DCMP_DEAMINASES_2"/>
    <property type="match status" value="1"/>
</dbReference>
<dbReference type="InterPro" id="IPR035105">
    <property type="entry name" value="Deoxycytidylate_deaminase_dom"/>
</dbReference>
<keyword evidence="9" id="KW-1133">Transmembrane helix</keyword>
<evidence type="ECO:0000259" key="10">
    <source>
        <dbReference type="PROSITE" id="PS51747"/>
    </source>
</evidence>
<evidence type="ECO:0000256" key="1">
    <source>
        <dbReference type="ARBA" id="ARBA00001947"/>
    </source>
</evidence>
<dbReference type="Proteomes" id="UP001497392">
    <property type="component" value="Unassembled WGS sequence"/>
</dbReference>
<evidence type="ECO:0000256" key="5">
    <source>
        <dbReference type="ARBA" id="ARBA00022801"/>
    </source>
</evidence>
<dbReference type="Pfam" id="PF00383">
    <property type="entry name" value="dCMP_cyt_deam_1"/>
    <property type="match status" value="1"/>
</dbReference>
<evidence type="ECO:0000256" key="3">
    <source>
        <dbReference type="ARBA" id="ARBA00022723"/>
    </source>
</evidence>
<keyword evidence="6" id="KW-0862">Zinc</keyword>
<comment type="caution">
    <text evidence="11">The sequence shown here is derived from an EMBL/GenBank/DDBJ whole genome shotgun (WGS) entry which is preliminary data.</text>
</comment>
<dbReference type="InterPro" id="IPR016192">
    <property type="entry name" value="APOBEC/CMP_deaminase_Zn-bd"/>
</dbReference>
<feature type="domain" description="CMP/dCMP-type deaminase" evidence="10">
    <location>
        <begin position="86"/>
        <end position="216"/>
    </location>
</feature>
<evidence type="ECO:0000313" key="12">
    <source>
        <dbReference type="Proteomes" id="UP001497392"/>
    </source>
</evidence>
<dbReference type="EC" id="3.5.4.12" evidence="7"/>
<dbReference type="PROSITE" id="PS00903">
    <property type="entry name" value="CYT_DCMP_DEAMINASES_1"/>
    <property type="match status" value="1"/>
</dbReference>
<keyword evidence="9" id="KW-0472">Membrane</keyword>